<reference evidence="4" key="1">
    <citation type="submission" date="2017-02" db="UniProtKB">
        <authorList>
            <consortium name="WormBaseParasite"/>
        </authorList>
    </citation>
    <scope>IDENTIFICATION</scope>
</reference>
<protein>
    <submittedName>
        <fullName evidence="4">Col_cuticle_N domain-containing protein</fullName>
    </submittedName>
</protein>
<evidence type="ECO:0000313" key="3">
    <source>
        <dbReference type="Proteomes" id="UP000267096"/>
    </source>
</evidence>
<keyword evidence="1" id="KW-0812">Transmembrane</keyword>
<dbReference type="Proteomes" id="UP000267096">
    <property type="component" value="Unassembled WGS sequence"/>
</dbReference>
<keyword evidence="1" id="KW-0472">Membrane</keyword>
<dbReference type="EMBL" id="UYRR01017521">
    <property type="protein sequence ID" value="VDK28951.1"/>
    <property type="molecule type" value="Genomic_DNA"/>
</dbReference>
<name>A0A0M3JIV1_ANISI</name>
<evidence type="ECO:0000313" key="2">
    <source>
        <dbReference type="EMBL" id="VDK28951.1"/>
    </source>
</evidence>
<reference evidence="2 3" key="2">
    <citation type="submission" date="2018-11" db="EMBL/GenBank/DDBJ databases">
        <authorList>
            <consortium name="Pathogen Informatics"/>
        </authorList>
    </citation>
    <scope>NUCLEOTIDE SEQUENCE [LARGE SCALE GENOMIC DNA]</scope>
</reference>
<evidence type="ECO:0000256" key="1">
    <source>
        <dbReference type="SAM" id="Phobius"/>
    </source>
</evidence>
<keyword evidence="3" id="KW-1185">Reference proteome</keyword>
<feature type="transmembrane region" description="Helical" evidence="1">
    <location>
        <begin position="27"/>
        <end position="47"/>
    </location>
</feature>
<organism evidence="4">
    <name type="scientific">Anisakis simplex</name>
    <name type="common">Herring worm</name>
    <dbReference type="NCBI Taxonomy" id="6269"/>
    <lineage>
        <taxon>Eukaryota</taxon>
        <taxon>Metazoa</taxon>
        <taxon>Ecdysozoa</taxon>
        <taxon>Nematoda</taxon>
        <taxon>Chromadorea</taxon>
        <taxon>Rhabditida</taxon>
        <taxon>Spirurina</taxon>
        <taxon>Ascaridomorpha</taxon>
        <taxon>Ascaridoidea</taxon>
        <taxon>Anisakidae</taxon>
        <taxon>Anisakis</taxon>
        <taxon>Anisakis simplex complex</taxon>
    </lineage>
</organism>
<proteinExistence type="predicted"/>
<evidence type="ECO:0000313" key="4">
    <source>
        <dbReference type="WBParaSite" id="ASIM_0000756701-mRNA-1"/>
    </source>
</evidence>
<accession>A0A0M3JIV1</accession>
<dbReference type="WBParaSite" id="ASIM_0000756701-mRNA-1">
    <property type="protein sequence ID" value="ASIM_0000756701-mRNA-1"/>
    <property type="gene ID" value="ASIM_0000756701"/>
</dbReference>
<gene>
    <name evidence="2" type="ORF">ASIM_LOCUS7328</name>
</gene>
<keyword evidence="1" id="KW-1133">Transmembrane helix</keyword>
<sequence>MDSDDRLELSFRVTRQKCRLMLVGRRAVSAGVVLFAALAFMIVLAVMPTGLYQDNNHSQMKCIKPQA</sequence>
<dbReference type="AlphaFoldDB" id="A0A0M3JIV1"/>